<dbReference type="EMBL" id="DWVY01000026">
    <property type="protein sequence ID" value="HJC74396.1"/>
    <property type="molecule type" value="Genomic_DNA"/>
</dbReference>
<name>A0A9D2TMD5_9FIRM</name>
<dbReference type="AlphaFoldDB" id="A0A9D2TMD5"/>
<dbReference type="GO" id="GO:0008080">
    <property type="term" value="F:N-acetyltransferase activity"/>
    <property type="evidence" value="ECO:0007669"/>
    <property type="project" value="TreeGrafter"/>
</dbReference>
<dbReference type="PROSITE" id="PS51186">
    <property type="entry name" value="GNAT"/>
    <property type="match status" value="1"/>
</dbReference>
<dbReference type="CDD" id="cd04301">
    <property type="entry name" value="NAT_SF"/>
    <property type="match status" value="1"/>
</dbReference>
<accession>A0A9D2TMD5</accession>
<dbReference type="PANTHER" id="PTHR10545:SF29">
    <property type="entry name" value="GH14572P-RELATED"/>
    <property type="match status" value="1"/>
</dbReference>
<evidence type="ECO:0000256" key="2">
    <source>
        <dbReference type="ARBA" id="ARBA00023315"/>
    </source>
</evidence>
<dbReference type="InterPro" id="IPR016181">
    <property type="entry name" value="Acyl_CoA_acyltransferase"/>
</dbReference>
<evidence type="ECO:0000313" key="5">
    <source>
        <dbReference type="Proteomes" id="UP000823902"/>
    </source>
</evidence>
<keyword evidence="2" id="KW-0012">Acyltransferase</keyword>
<dbReference type="Proteomes" id="UP000823902">
    <property type="component" value="Unassembled WGS sequence"/>
</dbReference>
<dbReference type="SUPFAM" id="SSF55729">
    <property type="entry name" value="Acyl-CoA N-acyltransferases (Nat)"/>
    <property type="match status" value="1"/>
</dbReference>
<dbReference type="PANTHER" id="PTHR10545">
    <property type="entry name" value="DIAMINE N-ACETYLTRANSFERASE"/>
    <property type="match status" value="1"/>
</dbReference>
<protein>
    <submittedName>
        <fullName evidence="4">GNAT family N-acetyltransferase</fullName>
    </submittedName>
</protein>
<sequence length="171" mass="19946">MKVRMAEEHDIPRIHELLFQVAMVHHKGRPDLFKYGQRKYTDDQLKEILHDKQRPVFAAVDENDCLLGYAFCIFQQHLNNNILTDIKTLYIDDLCVDETKRGMHIGKTIYDAVLDFAREQGCYNVTLNVWSCNESAMKFYEKCGLKPQKVGMEVILDTAKQQEMLSQLSEE</sequence>
<dbReference type="Gene3D" id="3.40.630.30">
    <property type="match status" value="1"/>
</dbReference>
<comment type="caution">
    <text evidence="4">The sequence shown here is derived from an EMBL/GenBank/DDBJ whole genome shotgun (WGS) entry which is preliminary data.</text>
</comment>
<organism evidence="4 5">
    <name type="scientific">Candidatus Mediterraneibacter faecavium</name>
    <dbReference type="NCBI Taxonomy" id="2838668"/>
    <lineage>
        <taxon>Bacteria</taxon>
        <taxon>Bacillati</taxon>
        <taxon>Bacillota</taxon>
        <taxon>Clostridia</taxon>
        <taxon>Lachnospirales</taxon>
        <taxon>Lachnospiraceae</taxon>
        <taxon>Mediterraneibacter</taxon>
    </lineage>
</organism>
<proteinExistence type="predicted"/>
<evidence type="ECO:0000256" key="1">
    <source>
        <dbReference type="ARBA" id="ARBA00022679"/>
    </source>
</evidence>
<dbReference type="Pfam" id="PF00583">
    <property type="entry name" value="Acetyltransf_1"/>
    <property type="match status" value="1"/>
</dbReference>
<dbReference type="InterPro" id="IPR051016">
    <property type="entry name" value="Diverse_Substrate_AcTransf"/>
</dbReference>
<keyword evidence="1" id="KW-0808">Transferase</keyword>
<evidence type="ECO:0000313" key="4">
    <source>
        <dbReference type="EMBL" id="HJC74396.1"/>
    </source>
</evidence>
<evidence type="ECO:0000259" key="3">
    <source>
        <dbReference type="PROSITE" id="PS51186"/>
    </source>
</evidence>
<gene>
    <name evidence="4" type="ORF">H9697_05555</name>
</gene>
<reference evidence="4" key="2">
    <citation type="submission" date="2021-04" db="EMBL/GenBank/DDBJ databases">
        <authorList>
            <person name="Gilroy R."/>
        </authorList>
    </citation>
    <scope>NUCLEOTIDE SEQUENCE</scope>
    <source>
        <strain evidence="4">CHK196-7946</strain>
    </source>
</reference>
<feature type="domain" description="N-acetyltransferase" evidence="3">
    <location>
        <begin position="1"/>
        <end position="169"/>
    </location>
</feature>
<reference evidence="4" key="1">
    <citation type="journal article" date="2021" name="PeerJ">
        <title>Extensive microbial diversity within the chicken gut microbiome revealed by metagenomics and culture.</title>
        <authorList>
            <person name="Gilroy R."/>
            <person name="Ravi A."/>
            <person name="Getino M."/>
            <person name="Pursley I."/>
            <person name="Horton D.L."/>
            <person name="Alikhan N.F."/>
            <person name="Baker D."/>
            <person name="Gharbi K."/>
            <person name="Hall N."/>
            <person name="Watson M."/>
            <person name="Adriaenssens E.M."/>
            <person name="Foster-Nyarko E."/>
            <person name="Jarju S."/>
            <person name="Secka A."/>
            <person name="Antonio M."/>
            <person name="Oren A."/>
            <person name="Chaudhuri R.R."/>
            <person name="La Ragione R."/>
            <person name="Hildebrand F."/>
            <person name="Pallen M.J."/>
        </authorList>
    </citation>
    <scope>NUCLEOTIDE SEQUENCE</scope>
    <source>
        <strain evidence="4">CHK196-7946</strain>
    </source>
</reference>
<dbReference type="InterPro" id="IPR000182">
    <property type="entry name" value="GNAT_dom"/>
</dbReference>